<gene>
    <name evidence="1" type="ORF">GCM10009759_19450</name>
</gene>
<reference evidence="1 2" key="1">
    <citation type="journal article" date="2019" name="Int. J. Syst. Evol. Microbiol.">
        <title>The Global Catalogue of Microorganisms (GCM) 10K type strain sequencing project: providing services to taxonomists for standard genome sequencing and annotation.</title>
        <authorList>
            <consortium name="The Broad Institute Genomics Platform"/>
            <consortium name="The Broad Institute Genome Sequencing Center for Infectious Disease"/>
            <person name="Wu L."/>
            <person name="Ma J."/>
        </authorList>
    </citation>
    <scope>NUCLEOTIDE SEQUENCE [LARGE SCALE GENOMIC DNA]</scope>
    <source>
        <strain evidence="1 2">JCM 14559</strain>
    </source>
</reference>
<dbReference type="EMBL" id="BAAANS010000010">
    <property type="protein sequence ID" value="GAA2093185.1"/>
    <property type="molecule type" value="Genomic_DNA"/>
</dbReference>
<evidence type="ECO:0000313" key="2">
    <source>
        <dbReference type="Proteomes" id="UP001500897"/>
    </source>
</evidence>
<evidence type="ECO:0000313" key="1">
    <source>
        <dbReference type="EMBL" id="GAA2093185.1"/>
    </source>
</evidence>
<proteinExistence type="predicted"/>
<dbReference type="RefSeq" id="WP_344551540.1">
    <property type="nucleotide sequence ID" value="NZ_BAAANS010000010.1"/>
</dbReference>
<organism evidence="1 2">
    <name type="scientific">Kitasatospora saccharophila</name>
    <dbReference type="NCBI Taxonomy" id="407973"/>
    <lineage>
        <taxon>Bacteria</taxon>
        <taxon>Bacillati</taxon>
        <taxon>Actinomycetota</taxon>
        <taxon>Actinomycetes</taxon>
        <taxon>Kitasatosporales</taxon>
        <taxon>Streptomycetaceae</taxon>
        <taxon>Kitasatospora</taxon>
    </lineage>
</organism>
<keyword evidence="2" id="KW-1185">Reference proteome</keyword>
<name>A0ABN2WIB2_9ACTN</name>
<comment type="caution">
    <text evidence="1">The sequence shown here is derived from an EMBL/GenBank/DDBJ whole genome shotgun (WGS) entry which is preliminary data.</text>
</comment>
<dbReference type="Proteomes" id="UP001500897">
    <property type="component" value="Unassembled WGS sequence"/>
</dbReference>
<protein>
    <submittedName>
        <fullName evidence="1">Uncharacterized protein</fullName>
    </submittedName>
</protein>
<accession>A0ABN2WIB2</accession>
<sequence length="136" mass="15069">MNGTWDEARLVADGFERVLVELEWYDGPRAGVVGVGGAPHYFDGFGQYTGDGAGGYRVWPVAAEAAAWEREQWAIQARWGARPGPDGVDPRYDELTALLAEHRREPEDARLLVGELRNTGAGNDAEGTGHWFRWQL</sequence>